<comment type="similarity">
    <text evidence="1">Belongs to the gamma-glutamylcyclotransferase family.</text>
</comment>
<name>A0ABR0I011_9PEZI</name>
<accession>A0ABR0I011</accession>
<dbReference type="Gene3D" id="3.10.490.10">
    <property type="entry name" value="Gamma-glutamyl cyclotransferase-like"/>
    <property type="match status" value="1"/>
</dbReference>
<dbReference type="RefSeq" id="XP_062770633.1">
    <property type="nucleotide sequence ID" value="XM_062907667.1"/>
</dbReference>
<dbReference type="PANTHER" id="PTHR31544:SF2">
    <property type="entry name" value="AIG2-LIKE PROTEIN D"/>
    <property type="match status" value="1"/>
</dbReference>
<organism evidence="6 7">
    <name type="scientific">Podospora pseudopauciseta</name>
    <dbReference type="NCBI Taxonomy" id="2093780"/>
    <lineage>
        <taxon>Eukaryota</taxon>
        <taxon>Fungi</taxon>
        <taxon>Dikarya</taxon>
        <taxon>Ascomycota</taxon>
        <taxon>Pezizomycotina</taxon>
        <taxon>Sordariomycetes</taxon>
        <taxon>Sordariomycetidae</taxon>
        <taxon>Sordariales</taxon>
        <taxon>Podosporaceae</taxon>
        <taxon>Podospora</taxon>
    </lineage>
</organism>
<feature type="domain" description="Gamma-glutamylcyclotransferase AIG2-like" evidence="5">
    <location>
        <begin position="40"/>
        <end position="164"/>
    </location>
</feature>
<keyword evidence="2" id="KW-0808">Transferase</keyword>
<dbReference type="Proteomes" id="UP001326199">
    <property type="component" value="Unassembled WGS sequence"/>
</dbReference>
<protein>
    <recommendedName>
        <fullName evidence="3">Putative gamma-glutamylcyclotransferase</fullName>
    </recommendedName>
</protein>
<evidence type="ECO:0000313" key="7">
    <source>
        <dbReference type="Proteomes" id="UP001326199"/>
    </source>
</evidence>
<sequence>MLPVFLLSVWWRLILTHPHSPRIITKPTPKPTMATTPRPLFVYGNLCAPELLAMLLRESDETAPDVDKILPMLQPATVKGYERRSLYFGSGYTQHPAAIASKDPNASIQGCLLTPATTSQRRKLDNFESEGEAYKCVPVQVHIATDQSVAADMYLWNGSMEKISPDPWDFAAFVKNGLQDFFLNVFEGMEFGGEDDQ</sequence>
<comment type="caution">
    <text evidence="6">The sequence shown here is derived from an EMBL/GenBank/DDBJ whole genome shotgun (WGS) entry which is preliminary data.</text>
</comment>
<keyword evidence="4" id="KW-0732">Signal</keyword>
<gene>
    <name evidence="6" type="ORF">QC763_110775</name>
</gene>
<dbReference type="InterPro" id="IPR045038">
    <property type="entry name" value="AIG2-like"/>
</dbReference>
<feature type="chain" id="PRO_5047048221" description="Putative gamma-glutamylcyclotransferase" evidence="4">
    <location>
        <begin position="17"/>
        <end position="197"/>
    </location>
</feature>
<dbReference type="PANTHER" id="PTHR31544">
    <property type="entry name" value="AIG2-LIKE PROTEIN D"/>
    <property type="match status" value="1"/>
</dbReference>
<dbReference type="GeneID" id="87928010"/>
<dbReference type="SUPFAM" id="SSF110857">
    <property type="entry name" value="Gamma-glutamyl cyclotransferase-like"/>
    <property type="match status" value="1"/>
</dbReference>
<evidence type="ECO:0000256" key="4">
    <source>
        <dbReference type="SAM" id="SignalP"/>
    </source>
</evidence>
<dbReference type="EMBL" id="JAFFHB010000001">
    <property type="protein sequence ID" value="KAK4673311.1"/>
    <property type="molecule type" value="Genomic_DNA"/>
</dbReference>
<keyword evidence="7" id="KW-1185">Reference proteome</keyword>
<feature type="signal peptide" evidence="4">
    <location>
        <begin position="1"/>
        <end position="16"/>
    </location>
</feature>
<evidence type="ECO:0000256" key="1">
    <source>
        <dbReference type="ARBA" id="ARBA00008861"/>
    </source>
</evidence>
<evidence type="ECO:0000259" key="5">
    <source>
        <dbReference type="Pfam" id="PF06094"/>
    </source>
</evidence>
<dbReference type="Pfam" id="PF06094">
    <property type="entry name" value="GGACT"/>
    <property type="match status" value="1"/>
</dbReference>
<dbReference type="InterPro" id="IPR036568">
    <property type="entry name" value="GGCT-like_sf"/>
</dbReference>
<reference evidence="6 7" key="1">
    <citation type="journal article" date="2023" name="bioRxiv">
        <title>High-quality genome assemblies of four members of thePodospora anserinaspecies complex.</title>
        <authorList>
            <person name="Ament-Velasquez S.L."/>
            <person name="Vogan A.A."/>
            <person name="Wallerman O."/>
            <person name="Hartmann F."/>
            <person name="Gautier V."/>
            <person name="Silar P."/>
            <person name="Giraud T."/>
            <person name="Johannesson H."/>
        </authorList>
    </citation>
    <scope>NUCLEOTIDE SEQUENCE [LARGE SCALE GENOMIC DNA]</scope>
    <source>
        <strain evidence="6 7">CBS 411.78</strain>
    </source>
</reference>
<dbReference type="CDD" id="cd06661">
    <property type="entry name" value="GGCT_like"/>
    <property type="match status" value="1"/>
</dbReference>
<evidence type="ECO:0000256" key="3">
    <source>
        <dbReference type="ARBA" id="ARBA00030602"/>
    </source>
</evidence>
<dbReference type="InterPro" id="IPR009288">
    <property type="entry name" value="AIG2-like_dom"/>
</dbReference>
<evidence type="ECO:0000256" key="2">
    <source>
        <dbReference type="ARBA" id="ARBA00022679"/>
    </source>
</evidence>
<evidence type="ECO:0000313" key="6">
    <source>
        <dbReference type="EMBL" id="KAK4673311.1"/>
    </source>
</evidence>
<proteinExistence type="inferred from homology"/>
<dbReference type="InterPro" id="IPR013024">
    <property type="entry name" value="GGCT-like"/>
</dbReference>